<dbReference type="EMBL" id="BQNB010011538">
    <property type="protein sequence ID" value="GJS91865.1"/>
    <property type="molecule type" value="Genomic_DNA"/>
</dbReference>
<proteinExistence type="predicted"/>
<reference evidence="1" key="2">
    <citation type="submission" date="2022-01" db="EMBL/GenBank/DDBJ databases">
        <authorList>
            <person name="Yamashiro T."/>
            <person name="Shiraishi A."/>
            <person name="Satake H."/>
            <person name="Nakayama K."/>
        </authorList>
    </citation>
    <scope>NUCLEOTIDE SEQUENCE</scope>
</reference>
<name>A0ABQ4ZPL0_9ASTR</name>
<dbReference type="Proteomes" id="UP001151760">
    <property type="component" value="Unassembled WGS sequence"/>
</dbReference>
<sequence length="258" mass="29505">MFGYHGVLLVPSFETVGLGPETDYLSPRYWNDLSANLMLILEGLRVSRNSFAYKEYGIRLMLAPSFRVFPSYEAKQRLEIRFHVEKGADFSEDSVENSWWKESANENSSKFILCFDSSFVEFAQPCFYFSRSVLVLPSNWFPLTRVRWLPLMANSFAVSGMVIAESGVGATTWSAAHNSWVLRQFSGVEVGSFIDRMELFCFVDEVCDSEYVQVQPDGKCGAQNTLCDVLGELMHYFDQAFNSFDFEEKCGAHWDVFK</sequence>
<accession>A0ABQ4ZPL0</accession>
<gene>
    <name evidence="1" type="ORF">Tco_0774501</name>
</gene>
<evidence type="ECO:0000313" key="2">
    <source>
        <dbReference type="Proteomes" id="UP001151760"/>
    </source>
</evidence>
<keyword evidence="2" id="KW-1185">Reference proteome</keyword>
<reference evidence="1" key="1">
    <citation type="journal article" date="2022" name="Int. J. Mol. Sci.">
        <title>Draft Genome of Tanacetum Coccineum: Genomic Comparison of Closely Related Tanacetum-Family Plants.</title>
        <authorList>
            <person name="Yamashiro T."/>
            <person name="Shiraishi A."/>
            <person name="Nakayama K."/>
            <person name="Satake H."/>
        </authorList>
    </citation>
    <scope>NUCLEOTIDE SEQUENCE</scope>
</reference>
<evidence type="ECO:0000313" key="1">
    <source>
        <dbReference type="EMBL" id="GJS91865.1"/>
    </source>
</evidence>
<protein>
    <submittedName>
        <fullName evidence="1">Uncharacterized protein</fullName>
    </submittedName>
</protein>
<comment type="caution">
    <text evidence="1">The sequence shown here is derived from an EMBL/GenBank/DDBJ whole genome shotgun (WGS) entry which is preliminary data.</text>
</comment>
<organism evidence="1 2">
    <name type="scientific">Tanacetum coccineum</name>
    <dbReference type="NCBI Taxonomy" id="301880"/>
    <lineage>
        <taxon>Eukaryota</taxon>
        <taxon>Viridiplantae</taxon>
        <taxon>Streptophyta</taxon>
        <taxon>Embryophyta</taxon>
        <taxon>Tracheophyta</taxon>
        <taxon>Spermatophyta</taxon>
        <taxon>Magnoliopsida</taxon>
        <taxon>eudicotyledons</taxon>
        <taxon>Gunneridae</taxon>
        <taxon>Pentapetalae</taxon>
        <taxon>asterids</taxon>
        <taxon>campanulids</taxon>
        <taxon>Asterales</taxon>
        <taxon>Asteraceae</taxon>
        <taxon>Asteroideae</taxon>
        <taxon>Anthemideae</taxon>
        <taxon>Anthemidinae</taxon>
        <taxon>Tanacetum</taxon>
    </lineage>
</organism>